<protein>
    <submittedName>
        <fullName evidence="2">LAFE_0H09208g1_1</fullName>
    </submittedName>
</protein>
<keyword evidence="1" id="KW-1133">Transmembrane helix</keyword>
<organism evidence="2 3">
    <name type="scientific">Lachancea fermentati</name>
    <name type="common">Zygosaccharomyces fermentati</name>
    <dbReference type="NCBI Taxonomy" id="4955"/>
    <lineage>
        <taxon>Eukaryota</taxon>
        <taxon>Fungi</taxon>
        <taxon>Dikarya</taxon>
        <taxon>Ascomycota</taxon>
        <taxon>Saccharomycotina</taxon>
        <taxon>Saccharomycetes</taxon>
        <taxon>Saccharomycetales</taxon>
        <taxon>Saccharomycetaceae</taxon>
        <taxon>Lachancea</taxon>
    </lineage>
</organism>
<evidence type="ECO:0000256" key="1">
    <source>
        <dbReference type="SAM" id="Phobius"/>
    </source>
</evidence>
<reference evidence="2 3" key="1">
    <citation type="submission" date="2016-03" db="EMBL/GenBank/DDBJ databases">
        <authorList>
            <person name="Devillers H."/>
        </authorList>
    </citation>
    <scope>NUCLEOTIDE SEQUENCE [LARGE SCALE GENOMIC DNA]</scope>
    <source>
        <strain evidence="2">CBS 6772</strain>
    </source>
</reference>
<accession>A0A1G4MK33</accession>
<keyword evidence="1" id="KW-0472">Membrane</keyword>
<keyword evidence="1" id="KW-0812">Transmembrane</keyword>
<sequence length="76" mass="8322">MLASQVLRSTASISQTATVASKSASKILLRASHKRIGEAWIRTEARRLVPAFLGWSAFMTGVLGWPFAYRKLATSL</sequence>
<dbReference type="EMBL" id="LT598491">
    <property type="protein sequence ID" value="SCW04242.1"/>
    <property type="molecule type" value="Genomic_DNA"/>
</dbReference>
<evidence type="ECO:0000313" key="3">
    <source>
        <dbReference type="Proteomes" id="UP000190831"/>
    </source>
</evidence>
<gene>
    <name evidence="2" type="ORF">LAFE_0H09208G</name>
</gene>
<keyword evidence="3" id="KW-1185">Reference proteome</keyword>
<dbReference type="Proteomes" id="UP000190831">
    <property type="component" value="Chromosome H"/>
</dbReference>
<dbReference type="OrthoDB" id="4037199at2759"/>
<dbReference type="AlphaFoldDB" id="A0A1G4MK33"/>
<name>A0A1G4MK33_LACFM</name>
<evidence type="ECO:0000313" key="2">
    <source>
        <dbReference type="EMBL" id="SCW04242.1"/>
    </source>
</evidence>
<proteinExistence type="predicted"/>
<dbReference type="OMA" id="RKWAVIE"/>
<feature type="transmembrane region" description="Helical" evidence="1">
    <location>
        <begin position="48"/>
        <end position="68"/>
    </location>
</feature>